<dbReference type="SUPFAM" id="SSF52540">
    <property type="entry name" value="P-loop containing nucleoside triphosphate hydrolases"/>
    <property type="match status" value="1"/>
</dbReference>
<protein>
    <recommendedName>
        <fullName evidence="6">Kinesin motor domain-containing protein</fullName>
    </recommendedName>
</protein>
<dbReference type="PROSITE" id="PS50067">
    <property type="entry name" value="KINESIN_MOTOR_2"/>
    <property type="match status" value="1"/>
</dbReference>
<dbReference type="EMBL" id="JAKROA010000015">
    <property type="protein sequence ID" value="KAL5103813.1"/>
    <property type="molecule type" value="Genomic_DNA"/>
</dbReference>
<evidence type="ECO:0000313" key="8">
    <source>
        <dbReference type="Proteomes" id="UP001651158"/>
    </source>
</evidence>
<dbReference type="Pfam" id="PF00225">
    <property type="entry name" value="Kinesin"/>
    <property type="match status" value="1"/>
</dbReference>
<dbReference type="PANTHER" id="PTHR24115">
    <property type="entry name" value="KINESIN-RELATED"/>
    <property type="match status" value="1"/>
</dbReference>
<name>A0ABR4Q2N1_9CEST</name>
<comment type="subcellular location">
    <subcellularLocation>
        <location evidence="1">Cytoplasm</location>
        <location evidence="1">Cytoskeleton</location>
    </subcellularLocation>
</comment>
<dbReference type="Proteomes" id="UP001651158">
    <property type="component" value="Unassembled WGS sequence"/>
</dbReference>
<dbReference type="Gene3D" id="3.40.850.10">
    <property type="entry name" value="Kinesin motor domain"/>
    <property type="match status" value="1"/>
</dbReference>
<evidence type="ECO:0000256" key="4">
    <source>
        <dbReference type="ARBA" id="ARBA00023212"/>
    </source>
</evidence>
<dbReference type="InterPro" id="IPR036961">
    <property type="entry name" value="Kinesin_motor_dom_sf"/>
</dbReference>
<sequence length="245" mass="27376">MIVDEEIYDVLSDLDDRYELRRGWFASDTSERLAKITLHDDGSNIVLRNVTELEANTEDKLIQIFCDAWQTHSKSSHVDSAHFIVLVRIKAYGKVPLAKPVKMNTATAAADAQTSEQWVRHHQIVSHGFLILCDLVSFDRPRTKRVINTAAWVGKTERQNQTGNDITGTVLGRVFEALRHNATHPHSPIPVPYRDSKLTHLLKPALLAEAKCAVISTISLRTSMFKSTYRTLQLSGKAAAAGFTS</sequence>
<evidence type="ECO:0000256" key="3">
    <source>
        <dbReference type="ARBA" id="ARBA00022840"/>
    </source>
</evidence>
<proteinExistence type="inferred from homology"/>
<comment type="similarity">
    <text evidence="5">Belongs to the TRAFAC class myosin-kinesin ATPase superfamily. Kinesin family.</text>
</comment>
<dbReference type="InterPro" id="IPR027640">
    <property type="entry name" value="Kinesin-like_fam"/>
</dbReference>
<evidence type="ECO:0000256" key="5">
    <source>
        <dbReference type="PROSITE-ProRule" id="PRU00283"/>
    </source>
</evidence>
<accession>A0ABR4Q2N1</accession>
<dbReference type="InterPro" id="IPR027417">
    <property type="entry name" value="P-loop_NTPase"/>
</dbReference>
<comment type="caution">
    <text evidence="7">The sequence shown here is derived from an EMBL/GenBank/DDBJ whole genome shotgun (WGS) entry which is preliminary data.</text>
</comment>
<evidence type="ECO:0000313" key="7">
    <source>
        <dbReference type="EMBL" id="KAL5103813.1"/>
    </source>
</evidence>
<evidence type="ECO:0000256" key="1">
    <source>
        <dbReference type="ARBA" id="ARBA00004245"/>
    </source>
</evidence>
<keyword evidence="3" id="KW-0067">ATP-binding</keyword>
<organism evidence="7 8">
    <name type="scientific">Taenia crassiceps</name>
    <dbReference type="NCBI Taxonomy" id="6207"/>
    <lineage>
        <taxon>Eukaryota</taxon>
        <taxon>Metazoa</taxon>
        <taxon>Spiralia</taxon>
        <taxon>Lophotrochozoa</taxon>
        <taxon>Platyhelminthes</taxon>
        <taxon>Cestoda</taxon>
        <taxon>Eucestoda</taxon>
        <taxon>Cyclophyllidea</taxon>
        <taxon>Taeniidae</taxon>
        <taxon>Taenia</taxon>
    </lineage>
</organism>
<evidence type="ECO:0000259" key="6">
    <source>
        <dbReference type="PROSITE" id="PS50067"/>
    </source>
</evidence>
<dbReference type="InterPro" id="IPR001752">
    <property type="entry name" value="Kinesin_motor_dom"/>
</dbReference>
<keyword evidence="4" id="KW-0206">Cytoskeleton</keyword>
<comment type="caution">
    <text evidence="5">Lacks conserved residue(s) required for the propagation of feature annotation.</text>
</comment>
<keyword evidence="2" id="KW-0547">Nucleotide-binding</keyword>
<keyword evidence="8" id="KW-1185">Reference proteome</keyword>
<keyword evidence="4" id="KW-0963">Cytoplasm</keyword>
<reference evidence="7 8" key="1">
    <citation type="journal article" date="2022" name="Front. Cell. Infect. Microbiol.">
        <title>The Genomes of Two Strains of Taenia crassiceps the Animal Model for the Study of Human Cysticercosis.</title>
        <authorList>
            <person name="Bobes R.J."/>
            <person name="Estrada K."/>
            <person name="Rios-Valencia D.G."/>
            <person name="Calderon-Gallegos A."/>
            <person name="de la Torre P."/>
            <person name="Carrero J.C."/>
            <person name="Sanchez-Flores A."/>
            <person name="Laclette J.P."/>
        </authorList>
    </citation>
    <scope>NUCLEOTIDE SEQUENCE [LARGE SCALE GENOMIC DNA]</scope>
    <source>
        <strain evidence="7">WFUcys</strain>
    </source>
</reference>
<evidence type="ECO:0000256" key="2">
    <source>
        <dbReference type="ARBA" id="ARBA00022741"/>
    </source>
</evidence>
<gene>
    <name evidence="7" type="ORF">TcWFU_000502</name>
</gene>
<feature type="domain" description="Kinesin motor" evidence="6">
    <location>
        <begin position="1"/>
        <end position="241"/>
    </location>
</feature>